<evidence type="ECO:0000313" key="1">
    <source>
        <dbReference type="EMBL" id="JAH68625.1"/>
    </source>
</evidence>
<proteinExistence type="predicted"/>
<dbReference type="EMBL" id="GBXM01039952">
    <property type="protein sequence ID" value="JAH68625.1"/>
    <property type="molecule type" value="Transcribed_RNA"/>
</dbReference>
<name>A0A0E9UTS9_ANGAN</name>
<reference evidence="1" key="2">
    <citation type="journal article" date="2015" name="Fish Shellfish Immunol.">
        <title>Early steps in the European eel (Anguilla anguilla)-Vibrio vulnificus interaction in the gills: Role of the RtxA13 toxin.</title>
        <authorList>
            <person name="Callol A."/>
            <person name="Pajuelo D."/>
            <person name="Ebbesson L."/>
            <person name="Teles M."/>
            <person name="MacKenzie S."/>
            <person name="Amaro C."/>
        </authorList>
    </citation>
    <scope>NUCLEOTIDE SEQUENCE</scope>
</reference>
<organism evidence="1">
    <name type="scientific">Anguilla anguilla</name>
    <name type="common">European freshwater eel</name>
    <name type="synonym">Muraena anguilla</name>
    <dbReference type="NCBI Taxonomy" id="7936"/>
    <lineage>
        <taxon>Eukaryota</taxon>
        <taxon>Metazoa</taxon>
        <taxon>Chordata</taxon>
        <taxon>Craniata</taxon>
        <taxon>Vertebrata</taxon>
        <taxon>Euteleostomi</taxon>
        <taxon>Actinopterygii</taxon>
        <taxon>Neopterygii</taxon>
        <taxon>Teleostei</taxon>
        <taxon>Anguilliformes</taxon>
        <taxon>Anguillidae</taxon>
        <taxon>Anguilla</taxon>
    </lineage>
</organism>
<reference evidence="1" key="1">
    <citation type="submission" date="2014-11" db="EMBL/GenBank/DDBJ databases">
        <authorList>
            <person name="Amaro Gonzalez C."/>
        </authorList>
    </citation>
    <scope>NUCLEOTIDE SEQUENCE</scope>
</reference>
<sequence length="58" mass="6870">MIAMRVHGIKFPLVVDNKDIPSVHKLQHSLSLYDVFFLPDEIRSRCFFAVLHHRHDRS</sequence>
<dbReference type="AlphaFoldDB" id="A0A0E9UTS9"/>
<protein>
    <submittedName>
        <fullName evidence="1">Uncharacterized protein</fullName>
    </submittedName>
</protein>
<accession>A0A0E9UTS9</accession>